<organism evidence="2 3">
    <name type="scientific">Caerostris extrusa</name>
    <name type="common">Bark spider</name>
    <name type="synonym">Caerostris bankana</name>
    <dbReference type="NCBI Taxonomy" id="172846"/>
    <lineage>
        <taxon>Eukaryota</taxon>
        <taxon>Metazoa</taxon>
        <taxon>Ecdysozoa</taxon>
        <taxon>Arthropoda</taxon>
        <taxon>Chelicerata</taxon>
        <taxon>Arachnida</taxon>
        <taxon>Araneae</taxon>
        <taxon>Araneomorphae</taxon>
        <taxon>Entelegynae</taxon>
        <taxon>Araneoidea</taxon>
        <taxon>Araneidae</taxon>
        <taxon>Caerostris</taxon>
    </lineage>
</organism>
<proteinExistence type="predicted"/>
<gene>
    <name evidence="2" type="ORF">CEXT_196401</name>
</gene>
<keyword evidence="3" id="KW-1185">Reference proteome</keyword>
<protein>
    <submittedName>
        <fullName evidence="2">Uncharacterized protein</fullName>
    </submittedName>
</protein>
<evidence type="ECO:0000313" key="3">
    <source>
        <dbReference type="Proteomes" id="UP001054945"/>
    </source>
</evidence>
<name>A0AAV4M9K0_CAEEX</name>
<evidence type="ECO:0000313" key="2">
    <source>
        <dbReference type="EMBL" id="GIX69103.1"/>
    </source>
</evidence>
<feature type="region of interest" description="Disordered" evidence="1">
    <location>
        <begin position="49"/>
        <end position="69"/>
    </location>
</feature>
<dbReference type="AlphaFoldDB" id="A0AAV4M9K0"/>
<reference evidence="2 3" key="1">
    <citation type="submission" date="2021-06" db="EMBL/GenBank/DDBJ databases">
        <title>Caerostris extrusa draft genome.</title>
        <authorList>
            <person name="Kono N."/>
            <person name="Arakawa K."/>
        </authorList>
    </citation>
    <scope>NUCLEOTIDE SEQUENCE [LARGE SCALE GENOMIC DNA]</scope>
</reference>
<sequence length="92" mass="10341">MSVLPRLNTQYALSLSSFNEQFATIDDEEKDIEKFTAADISLDANALQEKASNRKHSSKRREIDGISNELIADKKSSQLPSTKSKLEKVLQK</sequence>
<dbReference type="EMBL" id="BPLR01002017">
    <property type="protein sequence ID" value="GIX69103.1"/>
    <property type="molecule type" value="Genomic_DNA"/>
</dbReference>
<comment type="caution">
    <text evidence="2">The sequence shown here is derived from an EMBL/GenBank/DDBJ whole genome shotgun (WGS) entry which is preliminary data.</text>
</comment>
<evidence type="ECO:0000256" key="1">
    <source>
        <dbReference type="SAM" id="MobiDB-lite"/>
    </source>
</evidence>
<dbReference type="Proteomes" id="UP001054945">
    <property type="component" value="Unassembled WGS sequence"/>
</dbReference>
<accession>A0AAV4M9K0</accession>